<reference evidence="14 15" key="1">
    <citation type="submission" date="2020-10" db="EMBL/GenBank/DDBJ databases">
        <title>Pygocentrus nattereri (red-bellied piranha) genome, fPygNat1, primary haplotype.</title>
        <authorList>
            <person name="Myers G."/>
            <person name="Meyer A."/>
            <person name="Karagic N."/>
            <person name="Pippel M."/>
            <person name="Winkler S."/>
            <person name="Tracey A."/>
            <person name="Wood J."/>
            <person name="Formenti G."/>
            <person name="Howe K."/>
            <person name="Fedrigo O."/>
            <person name="Jarvis E.D."/>
        </authorList>
    </citation>
    <scope>NUCLEOTIDE SEQUENCE [LARGE SCALE GENOMIC DNA]</scope>
</reference>
<dbReference type="CDD" id="cd15283">
    <property type="entry name" value="7tmC_V2R_pheromone"/>
    <property type="match status" value="1"/>
</dbReference>
<keyword evidence="6" id="KW-0297">G-protein coupled receptor</keyword>
<evidence type="ECO:0000313" key="14">
    <source>
        <dbReference type="Ensembl" id="ENSPNAP00000044894.1"/>
    </source>
</evidence>
<keyword evidence="9" id="KW-0325">Glycoprotein</keyword>
<feature type="transmembrane region" description="Helical" evidence="11">
    <location>
        <begin position="643"/>
        <end position="666"/>
    </location>
</feature>
<evidence type="ECO:0000256" key="12">
    <source>
        <dbReference type="SAM" id="SignalP"/>
    </source>
</evidence>
<reference evidence="14" key="3">
    <citation type="submission" date="2025-09" db="UniProtKB">
        <authorList>
            <consortium name="Ensembl"/>
        </authorList>
    </citation>
    <scope>IDENTIFICATION</scope>
</reference>
<evidence type="ECO:0000256" key="8">
    <source>
        <dbReference type="ARBA" id="ARBA00023170"/>
    </source>
</evidence>
<keyword evidence="10" id="KW-0807">Transducer</keyword>
<dbReference type="InterPro" id="IPR028082">
    <property type="entry name" value="Peripla_BP_I"/>
</dbReference>
<dbReference type="InterPro" id="IPR000068">
    <property type="entry name" value="GPCR_3_Ca_sens_rcpt-rel"/>
</dbReference>
<keyword evidence="15" id="KW-1185">Reference proteome</keyword>
<keyword evidence="3 11" id="KW-0812">Transmembrane</keyword>
<dbReference type="GeneTree" id="ENSGT00940000166814"/>
<keyword evidence="5 11" id="KW-1133">Transmembrane helix</keyword>
<protein>
    <recommendedName>
        <fullName evidence="13">G-protein coupled receptors family 3 profile domain-containing protein</fullName>
    </recommendedName>
</protein>
<accession>A0AAR2J3S7</accession>
<dbReference type="InterPro" id="IPR017978">
    <property type="entry name" value="GPCR_3_C"/>
</dbReference>
<dbReference type="PROSITE" id="PS00981">
    <property type="entry name" value="G_PROTEIN_RECEP_F3_3"/>
    <property type="match status" value="1"/>
</dbReference>
<evidence type="ECO:0000256" key="5">
    <source>
        <dbReference type="ARBA" id="ARBA00022989"/>
    </source>
</evidence>
<dbReference type="Pfam" id="PF00003">
    <property type="entry name" value="7tm_3"/>
    <property type="match status" value="1"/>
</dbReference>
<dbReference type="InterPro" id="IPR000337">
    <property type="entry name" value="GPCR_3"/>
</dbReference>
<evidence type="ECO:0000256" key="9">
    <source>
        <dbReference type="ARBA" id="ARBA00023180"/>
    </source>
</evidence>
<evidence type="ECO:0000256" key="11">
    <source>
        <dbReference type="SAM" id="Phobius"/>
    </source>
</evidence>
<dbReference type="Ensembl" id="ENSPNAT00000041690.1">
    <property type="protein sequence ID" value="ENSPNAP00000044894.1"/>
    <property type="gene ID" value="ENSPNAG00000014570.2"/>
</dbReference>
<evidence type="ECO:0000256" key="7">
    <source>
        <dbReference type="ARBA" id="ARBA00023136"/>
    </source>
</evidence>
<feature type="transmembrane region" description="Helical" evidence="11">
    <location>
        <begin position="483"/>
        <end position="509"/>
    </location>
</feature>
<proteinExistence type="predicted"/>
<comment type="subcellular location">
    <subcellularLocation>
        <location evidence="1">Cell membrane</location>
        <topology evidence="1">Multi-pass membrane protein</topology>
    </subcellularLocation>
</comment>
<dbReference type="InterPro" id="IPR017979">
    <property type="entry name" value="GPCR_3_CS"/>
</dbReference>
<evidence type="ECO:0000256" key="6">
    <source>
        <dbReference type="ARBA" id="ARBA00023040"/>
    </source>
</evidence>
<keyword evidence="7 11" id="KW-0472">Membrane</keyword>
<dbReference type="PROSITE" id="PS50259">
    <property type="entry name" value="G_PROTEIN_RECEP_F3_4"/>
    <property type="match status" value="1"/>
</dbReference>
<dbReference type="Proteomes" id="UP001501920">
    <property type="component" value="Chromosome 7"/>
</dbReference>
<dbReference type="FunFam" id="3.40.50.2300:FF:000016">
    <property type="entry name" value="Taste 1 receptor member 2"/>
    <property type="match status" value="1"/>
</dbReference>
<evidence type="ECO:0000256" key="4">
    <source>
        <dbReference type="ARBA" id="ARBA00022729"/>
    </source>
</evidence>
<sequence length="748" mass="82892">MPVCELVLLALFLLFVHRAESLESCRRLGEFVPQVLEVDGDVILGGLFPLHYMAPEPDHTFTDRAKFKRCSGFDLRAFRWAQTMVFAIEEINRNPDLLPGVTLGYRILDSCDHVHTSLQSVLSLVNGSSALEIEESAASSSRSTRCLSRAPISYFATCTCLTDKRVYPSFLRTVPSDVFQVRALVQLMAHFGWRWVGTIGTDEDYSHYGIQAFTKQLEEWGGCVDFHRTIPKVPTPAQIYAIVDALEASTARVVVVFATEGQLLELLSEVAQRNLTGWQWVASEAWVTAKILTAPEFQHVLAGTLGFSFRGVRIFGLSEFLLSVRPSPDSRSVFTNQFWEEQFGCHLTYGDSEIMGRPLCTGLEDLGLVESSYTSASPARVSYNVYKAVYAIAHALHSLLRCTPVGSDWKGCNTESEFTPGQVLGSVRIEYLFILYFALLQESLFLFCSGSIECIKCPMYYWSNAERVACVAGIEEFLSFHEIMGIILVTLSLLGVGVATAVSVIFFLFRATPIVKANNSELSFLLLLSLKLCFLCSLVFMGRPSLWSCQARQAAFGISFVLCISCILVKTIVVLLAFRSTMPGSASLKRFGPPQQRAFIVACTAGQAVLCMGWLALAPPVPYKNTSYQGGRIVLECKDVWPLGFYMVLGYIGLLSCVCFVLAFLGRKLPGTFNEAKLITFSMLIFFAVWISFIPAYNSTPGKYTVAVEIFAILASAFGLLFCIFAPKCYIILLRPELNTKKGMTGKI</sequence>
<feature type="transmembrane region" description="Helical" evidence="11">
    <location>
        <begin position="598"/>
        <end position="617"/>
    </location>
</feature>
<feature type="transmembrane region" description="Helical" evidence="11">
    <location>
        <begin position="710"/>
        <end position="734"/>
    </location>
</feature>
<dbReference type="PANTHER" id="PTHR24061:SF579">
    <property type="entry name" value="OLFACTORY RECEPTOR C FAMILY, U1"/>
    <property type="match status" value="1"/>
</dbReference>
<dbReference type="GO" id="GO:0004930">
    <property type="term" value="F:G protein-coupled receptor activity"/>
    <property type="evidence" value="ECO:0007669"/>
    <property type="project" value="UniProtKB-KW"/>
</dbReference>
<dbReference type="GO" id="GO:0005886">
    <property type="term" value="C:plasma membrane"/>
    <property type="evidence" value="ECO:0007669"/>
    <property type="project" value="UniProtKB-SubCell"/>
</dbReference>
<reference evidence="14" key="2">
    <citation type="submission" date="2025-08" db="UniProtKB">
        <authorList>
            <consortium name="Ensembl"/>
        </authorList>
    </citation>
    <scope>IDENTIFICATION</scope>
</reference>
<feature type="chain" id="PRO_5043658468" description="G-protein coupled receptors family 3 profile domain-containing protein" evidence="12">
    <location>
        <begin position="22"/>
        <end position="748"/>
    </location>
</feature>
<feature type="domain" description="G-protein coupled receptors family 3 profile" evidence="13">
    <location>
        <begin position="484"/>
        <end position="748"/>
    </location>
</feature>
<evidence type="ECO:0000256" key="10">
    <source>
        <dbReference type="ARBA" id="ARBA00023224"/>
    </source>
</evidence>
<feature type="transmembrane region" description="Helical" evidence="11">
    <location>
        <begin position="554"/>
        <end position="578"/>
    </location>
</feature>
<evidence type="ECO:0000256" key="2">
    <source>
        <dbReference type="ARBA" id="ARBA00022475"/>
    </source>
</evidence>
<feature type="signal peptide" evidence="12">
    <location>
        <begin position="1"/>
        <end position="21"/>
    </location>
</feature>
<evidence type="ECO:0000313" key="15">
    <source>
        <dbReference type="Proteomes" id="UP001501920"/>
    </source>
</evidence>
<keyword evidence="2" id="KW-1003">Cell membrane</keyword>
<dbReference type="PANTHER" id="PTHR24061">
    <property type="entry name" value="CALCIUM-SENSING RECEPTOR-RELATED"/>
    <property type="match status" value="1"/>
</dbReference>
<organism evidence="14 15">
    <name type="scientific">Pygocentrus nattereri</name>
    <name type="common">Red-bellied piranha</name>
    <dbReference type="NCBI Taxonomy" id="42514"/>
    <lineage>
        <taxon>Eukaryota</taxon>
        <taxon>Metazoa</taxon>
        <taxon>Chordata</taxon>
        <taxon>Craniata</taxon>
        <taxon>Vertebrata</taxon>
        <taxon>Euteleostomi</taxon>
        <taxon>Actinopterygii</taxon>
        <taxon>Neopterygii</taxon>
        <taxon>Teleostei</taxon>
        <taxon>Ostariophysi</taxon>
        <taxon>Characiformes</taxon>
        <taxon>Characoidei</taxon>
        <taxon>Pygocentrus</taxon>
    </lineage>
</organism>
<evidence type="ECO:0000259" key="13">
    <source>
        <dbReference type="PROSITE" id="PS50259"/>
    </source>
</evidence>
<dbReference type="PRINTS" id="PR00248">
    <property type="entry name" value="GPCRMGR"/>
</dbReference>
<dbReference type="PRINTS" id="PR00592">
    <property type="entry name" value="CASENSINGR"/>
</dbReference>
<evidence type="ECO:0000256" key="1">
    <source>
        <dbReference type="ARBA" id="ARBA00004651"/>
    </source>
</evidence>
<dbReference type="InterPro" id="IPR001828">
    <property type="entry name" value="ANF_lig-bd_rcpt"/>
</dbReference>
<feature type="transmembrane region" description="Helical" evidence="11">
    <location>
        <begin position="678"/>
        <end position="698"/>
    </location>
</feature>
<feature type="transmembrane region" description="Helical" evidence="11">
    <location>
        <begin position="521"/>
        <end position="542"/>
    </location>
</feature>
<dbReference type="Pfam" id="PF01094">
    <property type="entry name" value="ANF_receptor"/>
    <property type="match status" value="1"/>
</dbReference>
<dbReference type="AlphaFoldDB" id="A0AAR2J3S7"/>
<evidence type="ECO:0000256" key="3">
    <source>
        <dbReference type="ARBA" id="ARBA00022692"/>
    </source>
</evidence>
<name>A0AAR2J3S7_PYGNA</name>
<dbReference type="Gene3D" id="3.40.50.2300">
    <property type="match status" value="2"/>
</dbReference>
<keyword evidence="8" id="KW-0675">Receptor</keyword>
<keyword evidence="4 12" id="KW-0732">Signal</keyword>
<dbReference type="SUPFAM" id="SSF53822">
    <property type="entry name" value="Periplasmic binding protein-like I"/>
    <property type="match status" value="1"/>
</dbReference>